<dbReference type="PRINTS" id="PR00376">
    <property type="entry name" value="IL1BCENZYME"/>
</dbReference>
<comment type="caution">
    <text evidence="5">The sequence shown here is derived from an EMBL/GenBank/DDBJ whole genome shotgun (WGS) entry which is preliminary data.</text>
</comment>
<comment type="similarity">
    <text evidence="1 2">Belongs to the peptidase C14A family.</text>
</comment>
<name>A0ABP0GD56_CLALP</name>
<dbReference type="InterPro" id="IPR029030">
    <property type="entry name" value="Caspase-like_dom_sf"/>
</dbReference>
<feature type="domain" description="Caspase family p20" evidence="4">
    <location>
        <begin position="133"/>
        <end position="257"/>
    </location>
</feature>
<dbReference type="PROSITE" id="PS50208">
    <property type="entry name" value="CASPASE_P20"/>
    <property type="match status" value="1"/>
</dbReference>
<evidence type="ECO:0000256" key="1">
    <source>
        <dbReference type="ARBA" id="ARBA00010134"/>
    </source>
</evidence>
<reference evidence="5 6" key="1">
    <citation type="submission" date="2024-02" db="EMBL/GenBank/DDBJ databases">
        <authorList>
            <person name="Daric V."/>
            <person name="Darras S."/>
        </authorList>
    </citation>
    <scope>NUCLEOTIDE SEQUENCE [LARGE SCALE GENOMIC DNA]</scope>
</reference>
<sequence>MMSQYPRTNIHGNTIKDSIVITESQGPVNIRSVVNNGPPTIHQTAGGYYQERSLNGNVFITQGTNSGAPATQVGQSTMKAQSQVEALPIFSFKDKSNLRLDRIEVGSCTNRFYRNHINNQDVYPVNKDGESRALIINIKSFEKCPSKEREGADQDSETLKTLLPALGFRVQVHKNLAKEEIEEVVDKFLKSCVDRDAQMTLVYVGSHGGQTQQEKRDYFCSTDLEKVYVDDLCQKFSASQCPGLTGKPKIFLFQFCRAVPTAADNDEHSNWSYDFNTNWLKNVTQADADGRPPAKDNADMLLAFATASGNLAYRDEVNGSWFTTSLCKVLMEEAKDEDLLSMLTKVNSVVMNMTGSSQQEQMTEVKHTLCKKIFFYPGVNEICINAATA</sequence>
<dbReference type="Gene3D" id="3.40.50.1460">
    <property type="match status" value="1"/>
</dbReference>
<dbReference type="InterPro" id="IPR002138">
    <property type="entry name" value="Pept_C14_p10"/>
</dbReference>
<dbReference type="Pfam" id="PF00656">
    <property type="entry name" value="Peptidase_C14"/>
    <property type="match status" value="1"/>
</dbReference>
<dbReference type="InterPro" id="IPR011600">
    <property type="entry name" value="Pept_C14_caspase"/>
</dbReference>
<evidence type="ECO:0000259" key="3">
    <source>
        <dbReference type="PROSITE" id="PS50207"/>
    </source>
</evidence>
<evidence type="ECO:0000256" key="2">
    <source>
        <dbReference type="RuleBase" id="RU003971"/>
    </source>
</evidence>
<evidence type="ECO:0000313" key="6">
    <source>
        <dbReference type="Proteomes" id="UP001642483"/>
    </source>
</evidence>
<dbReference type="PROSITE" id="PS50207">
    <property type="entry name" value="CASPASE_P10"/>
    <property type="match status" value="1"/>
</dbReference>
<evidence type="ECO:0000313" key="5">
    <source>
        <dbReference type="EMBL" id="CAK8688559.1"/>
    </source>
</evidence>
<protein>
    <submittedName>
        <fullName evidence="5">Uncharacterized protein</fullName>
    </submittedName>
</protein>
<keyword evidence="6" id="KW-1185">Reference proteome</keyword>
<dbReference type="SMART" id="SM00115">
    <property type="entry name" value="CASc"/>
    <property type="match status" value="1"/>
</dbReference>
<dbReference type="InterPro" id="IPR001309">
    <property type="entry name" value="Pept_C14_p20"/>
</dbReference>
<accession>A0ABP0GD56</accession>
<dbReference type="SUPFAM" id="SSF52129">
    <property type="entry name" value="Caspase-like"/>
    <property type="match status" value="1"/>
</dbReference>
<feature type="domain" description="Caspase family p10" evidence="3">
    <location>
        <begin position="297"/>
        <end position="377"/>
    </location>
</feature>
<dbReference type="EMBL" id="CAWYQH010000108">
    <property type="protein sequence ID" value="CAK8688559.1"/>
    <property type="molecule type" value="Genomic_DNA"/>
</dbReference>
<dbReference type="Proteomes" id="UP001642483">
    <property type="component" value="Unassembled WGS sequence"/>
</dbReference>
<proteinExistence type="inferred from homology"/>
<evidence type="ECO:0000259" key="4">
    <source>
        <dbReference type="PROSITE" id="PS50208"/>
    </source>
</evidence>
<gene>
    <name evidence="5" type="ORF">CVLEPA_LOCUS20561</name>
</gene>
<dbReference type="InterPro" id="IPR052039">
    <property type="entry name" value="Caspase-related_regulators"/>
</dbReference>
<dbReference type="PANTHER" id="PTHR22576">
    <property type="entry name" value="MUCOSA ASSOCIATED LYMPHOID TISSUE LYMPHOMA TRANSLOCATION PROTEIN 1/PARACASPASE"/>
    <property type="match status" value="1"/>
</dbReference>
<dbReference type="PANTHER" id="PTHR22576:SF41">
    <property type="entry name" value="CASPASE 14, APOPTOSIS-RELATED CYSTEINE PEPTIDASE"/>
    <property type="match status" value="1"/>
</dbReference>
<dbReference type="InterPro" id="IPR015917">
    <property type="entry name" value="Pept_C14A"/>
</dbReference>
<organism evidence="5 6">
    <name type="scientific">Clavelina lepadiformis</name>
    <name type="common">Light-bulb sea squirt</name>
    <name type="synonym">Ascidia lepadiformis</name>
    <dbReference type="NCBI Taxonomy" id="159417"/>
    <lineage>
        <taxon>Eukaryota</taxon>
        <taxon>Metazoa</taxon>
        <taxon>Chordata</taxon>
        <taxon>Tunicata</taxon>
        <taxon>Ascidiacea</taxon>
        <taxon>Aplousobranchia</taxon>
        <taxon>Clavelinidae</taxon>
        <taxon>Clavelina</taxon>
    </lineage>
</organism>